<reference evidence="1 2" key="1">
    <citation type="submission" date="2014-04" db="EMBL/GenBank/DDBJ databases">
        <authorList>
            <consortium name="DOE Joint Genome Institute"/>
            <person name="Kuo A."/>
            <person name="Ruytinx J."/>
            <person name="Rineau F."/>
            <person name="Colpaert J."/>
            <person name="Kohler A."/>
            <person name="Nagy L.G."/>
            <person name="Floudas D."/>
            <person name="Copeland A."/>
            <person name="Barry K.W."/>
            <person name="Cichocki N."/>
            <person name="Veneault-Fourrey C."/>
            <person name="LaButti K."/>
            <person name="Lindquist E.A."/>
            <person name="Lipzen A."/>
            <person name="Lundell T."/>
            <person name="Morin E."/>
            <person name="Murat C."/>
            <person name="Sun H."/>
            <person name="Tunlid A."/>
            <person name="Henrissat B."/>
            <person name="Grigoriev I.V."/>
            <person name="Hibbett D.S."/>
            <person name="Martin F."/>
            <person name="Nordberg H.P."/>
            <person name="Cantor M.N."/>
            <person name="Hua S.X."/>
        </authorList>
    </citation>
    <scope>NUCLEOTIDE SEQUENCE [LARGE SCALE GENOMIC DNA]</scope>
    <source>
        <strain evidence="1 2">UH-Slu-Lm8-n1</strain>
    </source>
</reference>
<proteinExistence type="predicted"/>
<dbReference type="InParanoid" id="A0A0D0AJZ1"/>
<keyword evidence="2" id="KW-1185">Reference proteome</keyword>
<feature type="non-terminal residue" evidence="1">
    <location>
        <position position="182"/>
    </location>
</feature>
<gene>
    <name evidence="1" type="ORF">CY34DRAFT_64442</name>
</gene>
<sequence length="182" mass="20722">LEEGFALIDRLFNDLSKSTTVPTNQVINTYLKSRGQEVHSINYWNVYANYFKEYKEYVVCCCLTYHPGMAVRRLCYEKFKEAFPDNYQDILSAYSEAHHISTASTLNQCLQSFQKLYRRVASLLDSALMRFGFESAIVVCGNIVNQDASLGHVHMTPAAAGFFETRCRANDDTIIGHLKAHV</sequence>
<protein>
    <submittedName>
        <fullName evidence="1">Uncharacterized protein</fullName>
    </submittedName>
</protein>
<reference evidence="2" key="2">
    <citation type="submission" date="2015-01" db="EMBL/GenBank/DDBJ databases">
        <title>Evolutionary Origins and Diversification of the Mycorrhizal Mutualists.</title>
        <authorList>
            <consortium name="DOE Joint Genome Institute"/>
            <consortium name="Mycorrhizal Genomics Consortium"/>
            <person name="Kohler A."/>
            <person name="Kuo A."/>
            <person name="Nagy L.G."/>
            <person name="Floudas D."/>
            <person name="Copeland A."/>
            <person name="Barry K.W."/>
            <person name="Cichocki N."/>
            <person name="Veneault-Fourrey C."/>
            <person name="LaButti K."/>
            <person name="Lindquist E.A."/>
            <person name="Lipzen A."/>
            <person name="Lundell T."/>
            <person name="Morin E."/>
            <person name="Murat C."/>
            <person name="Riley R."/>
            <person name="Ohm R."/>
            <person name="Sun H."/>
            <person name="Tunlid A."/>
            <person name="Henrissat B."/>
            <person name="Grigoriev I.V."/>
            <person name="Hibbett D.S."/>
            <person name="Martin F."/>
        </authorList>
    </citation>
    <scope>NUCLEOTIDE SEQUENCE [LARGE SCALE GENOMIC DNA]</scope>
    <source>
        <strain evidence="2">UH-Slu-Lm8-n1</strain>
    </source>
</reference>
<dbReference type="Proteomes" id="UP000054485">
    <property type="component" value="Unassembled WGS sequence"/>
</dbReference>
<feature type="non-terminal residue" evidence="1">
    <location>
        <position position="1"/>
    </location>
</feature>
<dbReference type="AlphaFoldDB" id="A0A0D0AJZ1"/>
<accession>A0A0D0AJZ1</accession>
<name>A0A0D0AJZ1_9AGAM</name>
<dbReference type="EMBL" id="KN835734">
    <property type="protein sequence ID" value="KIK34567.1"/>
    <property type="molecule type" value="Genomic_DNA"/>
</dbReference>
<dbReference type="OrthoDB" id="2633939at2759"/>
<organism evidence="1 2">
    <name type="scientific">Suillus luteus UH-Slu-Lm8-n1</name>
    <dbReference type="NCBI Taxonomy" id="930992"/>
    <lineage>
        <taxon>Eukaryota</taxon>
        <taxon>Fungi</taxon>
        <taxon>Dikarya</taxon>
        <taxon>Basidiomycota</taxon>
        <taxon>Agaricomycotina</taxon>
        <taxon>Agaricomycetes</taxon>
        <taxon>Agaricomycetidae</taxon>
        <taxon>Boletales</taxon>
        <taxon>Suillineae</taxon>
        <taxon>Suillaceae</taxon>
        <taxon>Suillus</taxon>
    </lineage>
</organism>
<dbReference type="HOGENOM" id="CLU_088645_1_0_1"/>
<evidence type="ECO:0000313" key="2">
    <source>
        <dbReference type="Proteomes" id="UP000054485"/>
    </source>
</evidence>
<evidence type="ECO:0000313" key="1">
    <source>
        <dbReference type="EMBL" id="KIK34567.1"/>
    </source>
</evidence>